<dbReference type="Proteomes" id="UP000674318">
    <property type="component" value="Chromosome 32"/>
</dbReference>
<dbReference type="InterPro" id="IPR036915">
    <property type="entry name" value="Cyclin-like_sf"/>
</dbReference>
<proteinExistence type="predicted"/>
<dbReference type="RefSeq" id="XP_067754626.1">
    <property type="nucleotide sequence ID" value="XM_067898469.1"/>
</dbReference>
<dbReference type="GeneID" id="94288546"/>
<dbReference type="OrthoDB" id="337735at2759"/>
<organism evidence="1 2">
    <name type="scientific">Porcisia hertigi</name>
    <dbReference type="NCBI Taxonomy" id="2761500"/>
    <lineage>
        <taxon>Eukaryota</taxon>
        <taxon>Discoba</taxon>
        <taxon>Euglenozoa</taxon>
        <taxon>Kinetoplastea</taxon>
        <taxon>Metakinetoplastina</taxon>
        <taxon>Trypanosomatida</taxon>
        <taxon>Trypanosomatidae</taxon>
        <taxon>Leishmaniinae</taxon>
        <taxon>Porcisia</taxon>
    </lineage>
</organism>
<dbReference type="SUPFAM" id="SSF47954">
    <property type="entry name" value="Cyclin-like"/>
    <property type="match status" value="1"/>
</dbReference>
<protein>
    <recommendedName>
        <fullName evidence="3">Cyclin</fullName>
    </recommendedName>
</protein>
<dbReference type="Pfam" id="PF08613">
    <property type="entry name" value="Cyclin"/>
    <property type="match status" value="1"/>
</dbReference>
<evidence type="ECO:0000313" key="1">
    <source>
        <dbReference type="EMBL" id="KAG5496143.1"/>
    </source>
</evidence>
<evidence type="ECO:0000313" key="2">
    <source>
        <dbReference type="Proteomes" id="UP000674318"/>
    </source>
</evidence>
<keyword evidence="2" id="KW-1185">Reference proteome</keyword>
<name>A0A836I9I9_9TRYP</name>
<dbReference type="AlphaFoldDB" id="A0A836I9I9"/>
<evidence type="ECO:0008006" key="3">
    <source>
        <dbReference type="Google" id="ProtNLM"/>
    </source>
</evidence>
<dbReference type="EMBL" id="JAFJZO010000032">
    <property type="protein sequence ID" value="KAG5496143.1"/>
    <property type="molecule type" value="Genomic_DNA"/>
</dbReference>
<dbReference type="KEGG" id="phet:94288546"/>
<gene>
    <name evidence="1" type="ORF">JKF63_02444</name>
</gene>
<dbReference type="PANTHER" id="PTHR15615">
    <property type="match status" value="1"/>
</dbReference>
<dbReference type="GO" id="GO:0019901">
    <property type="term" value="F:protein kinase binding"/>
    <property type="evidence" value="ECO:0007669"/>
    <property type="project" value="InterPro"/>
</dbReference>
<dbReference type="Gene3D" id="1.10.472.10">
    <property type="entry name" value="Cyclin-like"/>
    <property type="match status" value="1"/>
</dbReference>
<dbReference type="CDD" id="cd20558">
    <property type="entry name" value="CYCLIN_ScPCL7-like"/>
    <property type="match status" value="1"/>
</dbReference>
<comment type="caution">
    <text evidence="1">The sequence shown here is derived from an EMBL/GenBank/DDBJ whole genome shotgun (WGS) entry which is preliminary data.</text>
</comment>
<reference evidence="1 2" key="1">
    <citation type="submission" date="2021-02" db="EMBL/GenBank/DDBJ databases">
        <title>Porcisia hertigi Genome sequencing and assembly.</title>
        <authorList>
            <person name="Almutairi H."/>
            <person name="Gatherer D."/>
        </authorList>
    </citation>
    <scope>NUCLEOTIDE SEQUENCE [LARGE SCALE GENOMIC DNA]</scope>
    <source>
        <strain evidence="1 2">C119</strain>
    </source>
</reference>
<accession>A0A836I9I9</accession>
<dbReference type="InterPro" id="IPR013922">
    <property type="entry name" value="Cyclin_PHO80-like"/>
</dbReference>
<dbReference type="PANTHER" id="PTHR15615:SF108">
    <property type="entry name" value="PROTEIN CNPPD1"/>
    <property type="match status" value="1"/>
</dbReference>
<sequence length="278" mass="30500">MISIPVMSDDTVVRYHSSKNSGGPLAEKDLDYSTEGVAAGCGDSVEEATAAGAVPMGVSCYGEQISYSPSTPRGSDAYAATVQYSAAVPCSCSILDVDVRSAPIAAPVNVAPPEMHMLAQLCALALQHRCELSQDTDQNVRSCFHSSRVPSISLWDYVRRFAKYSFCSEECFILAIVMMDRYVCQTKIPITIRNAHRLYVTAMTLSVKLRDDAFYSNAYYASIGGVSNTELNVLELELLDIMQWFTWVEKSLYDAYVIRLEELFGSALPKRMTASPTG</sequence>